<proteinExistence type="predicted"/>
<dbReference type="AlphaFoldDB" id="A0A3N7F0S1"/>
<gene>
    <name evidence="4" type="ORF">POPTR_004G198600</name>
</gene>
<dbReference type="PANTHER" id="PTHR23155">
    <property type="entry name" value="DISEASE RESISTANCE PROTEIN RP"/>
    <property type="match status" value="1"/>
</dbReference>
<protein>
    <recommendedName>
        <fullName evidence="3">Disease resistance protein winged helix domain-containing protein</fullName>
    </recommendedName>
</protein>
<dbReference type="Pfam" id="PF23559">
    <property type="entry name" value="WHD_DRP"/>
    <property type="match status" value="1"/>
</dbReference>
<keyword evidence="5" id="KW-1185">Reference proteome</keyword>
<organism evidence="4 5">
    <name type="scientific">Populus trichocarpa</name>
    <name type="common">Western balsam poplar</name>
    <name type="synonym">Populus balsamifera subsp. trichocarpa</name>
    <dbReference type="NCBI Taxonomy" id="3694"/>
    <lineage>
        <taxon>Eukaryota</taxon>
        <taxon>Viridiplantae</taxon>
        <taxon>Streptophyta</taxon>
        <taxon>Embryophyta</taxon>
        <taxon>Tracheophyta</taxon>
        <taxon>Spermatophyta</taxon>
        <taxon>Magnoliopsida</taxon>
        <taxon>eudicotyledons</taxon>
        <taxon>Gunneridae</taxon>
        <taxon>Pentapetalae</taxon>
        <taxon>rosids</taxon>
        <taxon>fabids</taxon>
        <taxon>Malpighiales</taxon>
        <taxon>Salicaceae</taxon>
        <taxon>Saliceae</taxon>
        <taxon>Populus</taxon>
    </lineage>
</organism>
<dbReference type="Gene3D" id="1.10.10.10">
    <property type="entry name" value="Winged helix-like DNA-binding domain superfamily/Winged helix DNA-binding domain"/>
    <property type="match status" value="1"/>
</dbReference>
<name>A0A3N7F0S1_POPTR</name>
<keyword evidence="2" id="KW-0611">Plant defense</keyword>
<evidence type="ECO:0000259" key="3">
    <source>
        <dbReference type="Pfam" id="PF23559"/>
    </source>
</evidence>
<evidence type="ECO:0000256" key="1">
    <source>
        <dbReference type="ARBA" id="ARBA00022737"/>
    </source>
</evidence>
<dbReference type="InParanoid" id="A0A3N7F0S1"/>
<evidence type="ECO:0000313" key="4">
    <source>
        <dbReference type="EMBL" id="RQO89575.1"/>
    </source>
</evidence>
<dbReference type="STRING" id="3694.A0A3N7F0S1"/>
<dbReference type="InterPro" id="IPR044974">
    <property type="entry name" value="Disease_R_plants"/>
</dbReference>
<accession>A0A3N7F0S1</accession>
<dbReference type="Proteomes" id="UP000006729">
    <property type="component" value="Chromosome 4"/>
</dbReference>
<keyword evidence="1" id="KW-0677">Repeat</keyword>
<reference evidence="4 5" key="1">
    <citation type="journal article" date="2006" name="Science">
        <title>The genome of black cottonwood, Populus trichocarpa (Torr. &amp; Gray).</title>
        <authorList>
            <person name="Tuskan G.A."/>
            <person name="Difazio S."/>
            <person name="Jansson S."/>
            <person name="Bohlmann J."/>
            <person name="Grigoriev I."/>
            <person name="Hellsten U."/>
            <person name="Putnam N."/>
            <person name="Ralph S."/>
            <person name="Rombauts S."/>
            <person name="Salamov A."/>
            <person name="Schein J."/>
            <person name="Sterck L."/>
            <person name="Aerts A."/>
            <person name="Bhalerao R.R."/>
            <person name="Bhalerao R.P."/>
            <person name="Blaudez D."/>
            <person name="Boerjan W."/>
            <person name="Brun A."/>
            <person name="Brunner A."/>
            <person name="Busov V."/>
            <person name="Campbell M."/>
            <person name="Carlson J."/>
            <person name="Chalot M."/>
            <person name="Chapman J."/>
            <person name="Chen G.L."/>
            <person name="Cooper D."/>
            <person name="Coutinho P.M."/>
            <person name="Couturier J."/>
            <person name="Covert S."/>
            <person name="Cronk Q."/>
            <person name="Cunningham R."/>
            <person name="Davis J."/>
            <person name="Degroeve S."/>
            <person name="Dejardin A."/>
            <person name="Depamphilis C."/>
            <person name="Detter J."/>
            <person name="Dirks B."/>
            <person name="Dubchak I."/>
            <person name="Duplessis S."/>
            <person name="Ehlting J."/>
            <person name="Ellis B."/>
            <person name="Gendler K."/>
            <person name="Goodstein D."/>
            <person name="Gribskov M."/>
            <person name="Grimwood J."/>
            <person name="Groover A."/>
            <person name="Gunter L."/>
            <person name="Hamberger B."/>
            <person name="Heinze B."/>
            <person name="Helariutta Y."/>
            <person name="Henrissat B."/>
            <person name="Holligan D."/>
            <person name="Holt R."/>
            <person name="Huang W."/>
            <person name="Islam-Faridi N."/>
            <person name="Jones S."/>
            <person name="Jones-Rhoades M."/>
            <person name="Jorgensen R."/>
            <person name="Joshi C."/>
            <person name="Kangasjarvi J."/>
            <person name="Karlsson J."/>
            <person name="Kelleher C."/>
            <person name="Kirkpatrick R."/>
            <person name="Kirst M."/>
            <person name="Kohler A."/>
            <person name="Kalluri U."/>
            <person name="Larimer F."/>
            <person name="Leebens-Mack J."/>
            <person name="Leple J.C."/>
            <person name="Locascio P."/>
            <person name="Lou Y."/>
            <person name="Lucas S."/>
            <person name="Martin F."/>
            <person name="Montanini B."/>
            <person name="Napoli C."/>
            <person name="Nelson D.R."/>
            <person name="Nelson C."/>
            <person name="Nieminen K."/>
            <person name="Nilsson O."/>
            <person name="Pereda V."/>
            <person name="Peter G."/>
            <person name="Philippe R."/>
            <person name="Pilate G."/>
            <person name="Poliakov A."/>
            <person name="Razumovskaya J."/>
            <person name="Richardson P."/>
            <person name="Rinaldi C."/>
            <person name="Ritland K."/>
            <person name="Rouze P."/>
            <person name="Ryaboy D."/>
            <person name="Schmutz J."/>
            <person name="Schrader J."/>
            <person name="Segerman B."/>
            <person name="Shin H."/>
            <person name="Siddiqui A."/>
            <person name="Sterky F."/>
            <person name="Terry A."/>
            <person name="Tsai C.J."/>
            <person name="Uberbacher E."/>
            <person name="Unneberg P."/>
            <person name="Vahala J."/>
            <person name="Wall K."/>
            <person name="Wessler S."/>
            <person name="Yang G."/>
            <person name="Yin T."/>
            <person name="Douglas C."/>
            <person name="Marra M."/>
            <person name="Sandberg G."/>
            <person name="Van de Peer Y."/>
            <person name="Rokhsar D."/>
        </authorList>
    </citation>
    <scope>NUCLEOTIDE SEQUENCE [LARGE SCALE GENOMIC DNA]</scope>
    <source>
        <strain evidence="5">cv. Nisqually</strain>
    </source>
</reference>
<dbReference type="InterPro" id="IPR058922">
    <property type="entry name" value="WHD_DRP"/>
</dbReference>
<dbReference type="PANTHER" id="PTHR23155:SF1139">
    <property type="entry name" value="CC-NBS-LRR RESISTANCE PROTEIN"/>
    <property type="match status" value="1"/>
</dbReference>
<dbReference type="GO" id="GO:0006952">
    <property type="term" value="P:defense response"/>
    <property type="evidence" value="ECO:0007669"/>
    <property type="project" value="UniProtKB-KW"/>
</dbReference>
<dbReference type="InterPro" id="IPR036388">
    <property type="entry name" value="WH-like_DNA-bd_sf"/>
</dbReference>
<sequence length="165" mass="18738">MSRHDDRVLRILKLSFDHLPSTSLQLCFSYCSIFPKDFEIEKEKLIQLWMAEGLLGPSDHGEMEDKGDRNFNDLLARSFFQDFQTDELGNVVCCKMPDLVHDLNSLVVLKLKGCKKCKKLPPAGHPSHLKILEIEGMDVVEIIGEEFYSSGGMEVAFPCLEEFPS</sequence>
<dbReference type="EMBL" id="CM009293">
    <property type="protein sequence ID" value="RQO89575.1"/>
    <property type="molecule type" value="Genomic_DNA"/>
</dbReference>
<feature type="domain" description="Disease resistance protein winged helix" evidence="3">
    <location>
        <begin position="33"/>
        <end position="103"/>
    </location>
</feature>
<dbReference type="FunFam" id="1.10.10.10:FF:000322">
    <property type="entry name" value="Probable disease resistance protein At1g63360"/>
    <property type="match status" value="1"/>
</dbReference>
<evidence type="ECO:0000313" key="5">
    <source>
        <dbReference type="Proteomes" id="UP000006729"/>
    </source>
</evidence>
<evidence type="ECO:0000256" key="2">
    <source>
        <dbReference type="ARBA" id="ARBA00022821"/>
    </source>
</evidence>